<feature type="domain" description="PITH" evidence="2">
    <location>
        <begin position="1"/>
        <end position="170"/>
    </location>
</feature>
<dbReference type="GO" id="GO:0005737">
    <property type="term" value="C:cytoplasm"/>
    <property type="evidence" value="ECO:0007669"/>
    <property type="project" value="UniProtKB-ARBA"/>
</dbReference>
<sequence>MATETRGFKDLGEVISRSSCYCLNENPNAPFANLFMGDDTLLLKSDADEQLILHLEFQDAVKLASIRIGAPAGETAPRLVKLYTNRPNLGFSDASDIEPTQTLEFEDPDALAGAGRDVELRFVKFQRVSSLTIFVEENHGDEVTALSSLKLFGERIAGTNMNELKKVSDE</sequence>
<dbReference type="SUPFAM" id="SSF49785">
    <property type="entry name" value="Galactose-binding domain-like"/>
    <property type="match status" value="1"/>
</dbReference>
<comment type="caution">
    <text evidence="3">The sequence shown here is derived from an EMBL/GenBank/DDBJ whole genome shotgun (WGS) entry which is preliminary data.</text>
</comment>
<organism evidence="3 4">
    <name type="scientific">Pythium oligandrum</name>
    <name type="common">Mycoparasitic fungus</name>
    <dbReference type="NCBI Taxonomy" id="41045"/>
    <lineage>
        <taxon>Eukaryota</taxon>
        <taxon>Sar</taxon>
        <taxon>Stramenopiles</taxon>
        <taxon>Oomycota</taxon>
        <taxon>Peronosporomycetes</taxon>
        <taxon>Pythiales</taxon>
        <taxon>Pythiaceae</taxon>
        <taxon>Pythium</taxon>
    </lineage>
</organism>
<dbReference type="Gene3D" id="2.60.120.470">
    <property type="entry name" value="PITH domain"/>
    <property type="match status" value="1"/>
</dbReference>
<dbReference type="OrthoDB" id="2121326at2759"/>
<evidence type="ECO:0000259" key="2">
    <source>
        <dbReference type="PROSITE" id="PS51532"/>
    </source>
</evidence>
<dbReference type="InterPro" id="IPR008979">
    <property type="entry name" value="Galactose-bd-like_sf"/>
</dbReference>
<dbReference type="InterPro" id="IPR045099">
    <property type="entry name" value="PITH1-like"/>
</dbReference>
<dbReference type="PROSITE" id="PS51532">
    <property type="entry name" value="PITH"/>
    <property type="match status" value="1"/>
</dbReference>
<protein>
    <recommendedName>
        <fullName evidence="2">PITH domain-containing protein</fullName>
    </recommendedName>
</protein>
<dbReference type="Proteomes" id="UP000794436">
    <property type="component" value="Unassembled WGS sequence"/>
</dbReference>
<evidence type="ECO:0000313" key="4">
    <source>
        <dbReference type="Proteomes" id="UP000794436"/>
    </source>
</evidence>
<dbReference type="AlphaFoldDB" id="A0A8K1FQ58"/>
<accession>A0A8K1FQ58</accession>
<evidence type="ECO:0000256" key="1">
    <source>
        <dbReference type="ARBA" id="ARBA00025788"/>
    </source>
</evidence>
<gene>
    <name evidence="3" type="ORF">Poli38472_001230</name>
</gene>
<name>A0A8K1FQ58_PYTOL</name>
<evidence type="ECO:0000313" key="3">
    <source>
        <dbReference type="EMBL" id="TMW69074.1"/>
    </source>
</evidence>
<dbReference type="InterPro" id="IPR010400">
    <property type="entry name" value="PITH_dom"/>
</dbReference>
<comment type="similarity">
    <text evidence="1">Belongs to the PITHD1 family.</text>
</comment>
<dbReference type="EMBL" id="SPLM01000001">
    <property type="protein sequence ID" value="TMW69074.1"/>
    <property type="molecule type" value="Genomic_DNA"/>
</dbReference>
<dbReference type="PANTHER" id="PTHR12175:SF5">
    <property type="entry name" value="OS03G0795500 PROTEIN"/>
    <property type="match status" value="1"/>
</dbReference>
<dbReference type="InterPro" id="IPR037047">
    <property type="entry name" value="PITH_dom_sf"/>
</dbReference>
<dbReference type="PANTHER" id="PTHR12175">
    <property type="entry name" value="AD039 HT014 THIOREDOXIN FAMILY TRP26"/>
    <property type="match status" value="1"/>
</dbReference>
<reference evidence="3" key="1">
    <citation type="submission" date="2019-03" db="EMBL/GenBank/DDBJ databases">
        <title>Long read genome sequence of the mycoparasitic Pythium oligandrum ATCC 38472 isolated from sugarbeet rhizosphere.</title>
        <authorList>
            <person name="Gaulin E."/>
        </authorList>
    </citation>
    <scope>NUCLEOTIDE SEQUENCE</scope>
    <source>
        <strain evidence="3">ATCC 38472_TT</strain>
    </source>
</reference>
<proteinExistence type="inferred from homology"/>
<dbReference type="Pfam" id="PF06201">
    <property type="entry name" value="PITH"/>
    <property type="match status" value="1"/>
</dbReference>
<keyword evidence="4" id="KW-1185">Reference proteome</keyword>